<name>A0ABX5IVL7_9GAMM</name>
<organism evidence="1 2">
    <name type="scientific">Halomonas litopenaei</name>
    <dbReference type="NCBI Taxonomy" id="2109328"/>
    <lineage>
        <taxon>Bacteria</taxon>
        <taxon>Pseudomonadati</taxon>
        <taxon>Pseudomonadota</taxon>
        <taxon>Gammaproteobacteria</taxon>
        <taxon>Oceanospirillales</taxon>
        <taxon>Halomonadaceae</taxon>
        <taxon>Halomonas</taxon>
    </lineage>
</organism>
<dbReference type="EMBL" id="PXNS01000007">
    <property type="protein sequence ID" value="PTL94110.1"/>
    <property type="molecule type" value="Genomic_DNA"/>
</dbReference>
<comment type="caution">
    <text evidence="1">The sequence shown here is derived from an EMBL/GenBank/DDBJ whole genome shotgun (WGS) entry which is preliminary data.</text>
</comment>
<evidence type="ECO:0000313" key="1">
    <source>
        <dbReference type="EMBL" id="PTL94110.1"/>
    </source>
</evidence>
<reference evidence="1 2" key="1">
    <citation type="submission" date="2018-03" db="EMBL/GenBank/DDBJ databases">
        <authorList>
            <person name="Zhou J."/>
            <person name="Li X."/>
            <person name="Xue M."/>
            <person name="Yin J."/>
        </authorList>
    </citation>
    <scope>NUCLEOTIDE SEQUENCE [LARGE SCALE GENOMIC DNA]</scope>
    <source>
        <strain evidence="1 2">SYSU ZJ2214</strain>
    </source>
</reference>
<keyword evidence="2" id="KW-1185">Reference proteome</keyword>
<protein>
    <submittedName>
        <fullName evidence="1">Uncharacterized protein</fullName>
    </submittedName>
</protein>
<sequence length="74" mass="8980">MTITKSLLIKEPIIFAIYILRLPFRDLNVLSKFSIFSNQAFEFRFQYLFKRAYKFQLLPTVSVLMFNFIERPKH</sequence>
<evidence type="ECO:0000313" key="2">
    <source>
        <dbReference type="Proteomes" id="UP000241895"/>
    </source>
</evidence>
<gene>
    <name evidence="1" type="ORF">C6W88_14320</name>
</gene>
<dbReference type="Proteomes" id="UP000241895">
    <property type="component" value="Unassembled WGS sequence"/>
</dbReference>
<accession>A0ABX5IVL7</accession>
<proteinExistence type="predicted"/>